<dbReference type="GO" id="GO:0005770">
    <property type="term" value="C:late endosome"/>
    <property type="evidence" value="ECO:0007669"/>
    <property type="project" value="TreeGrafter"/>
</dbReference>
<dbReference type="AlphaFoldDB" id="A0AAJ0FJW4"/>
<reference evidence="5" key="1">
    <citation type="submission" date="2023-06" db="EMBL/GenBank/DDBJ databases">
        <title>Genome-scale phylogeny and comparative genomics of the fungal order Sordariales.</title>
        <authorList>
            <consortium name="Lawrence Berkeley National Laboratory"/>
            <person name="Hensen N."/>
            <person name="Bonometti L."/>
            <person name="Westerberg I."/>
            <person name="Brannstrom I.O."/>
            <person name="Guillou S."/>
            <person name="Cros-Aarteil S."/>
            <person name="Calhoun S."/>
            <person name="Haridas S."/>
            <person name="Kuo A."/>
            <person name="Mondo S."/>
            <person name="Pangilinan J."/>
            <person name="Riley R."/>
            <person name="Labutti K."/>
            <person name="Andreopoulos B."/>
            <person name="Lipzen A."/>
            <person name="Chen C."/>
            <person name="Yanf M."/>
            <person name="Daum C."/>
            <person name="Ng V."/>
            <person name="Clum A."/>
            <person name="Steindorff A."/>
            <person name="Ohm R."/>
            <person name="Martin F."/>
            <person name="Silar P."/>
            <person name="Natvig D."/>
            <person name="Lalanne C."/>
            <person name="Gautier V."/>
            <person name="Ament-Velasquez S.L."/>
            <person name="Kruys A."/>
            <person name="Hutchinson M.I."/>
            <person name="Powell A.J."/>
            <person name="Barry K."/>
            <person name="Miller A.N."/>
            <person name="Grigoriev I.V."/>
            <person name="Debuchy R."/>
            <person name="Gladieux P."/>
            <person name="Thoren M.H."/>
            <person name="Johannesson H."/>
        </authorList>
    </citation>
    <scope>NUCLEOTIDE SEQUENCE</scope>
    <source>
        <strain evidence="5">8032-3</strain>
    </source>
</reference>
<organism evidence="5 6">
    <name type="scientific">Phialemonium atrogriseum</name>
    <dbReference type="NCBI Taxonomy" id="1093897"/>
    <lineage>
        <taxon>Eukaryota</taxon>
        <taxon>Fungi</taxon>
        <taxon>Dikarya</taxon>
        <taxon>Ascomycota</taxon>
        <taxon>Pezizomycotina</taxon>
        <taxon>Sordariomycetes</taxon>
        <taxon>Sordariomycetidae</taxon>
        <taxon>Cephalothecales</taxon>
        <taxon>Cephalothecaceae</taxon>
        <taxon>Phialemonium</taxon>
    </lineage>
</organism>
<accession>A0AAJ0FJW4</accession>
<dbReference type="EMBL" id="MU839014">
    <property type="protein sequence ID" value="KAK1765778.1"/>
    <property type="molecule type" value="Genomic_DNA"/>
</dbReference>
<protein>
    <submittedName>
        <fullName evidence="5">PXA domain-containing protein</fullName>
    </submittedName>
</protein>
<sequence>MTTGMPAPARAPTPRPKGAATSGVNSESVVAVNPRLTPSHPASGTAALPEPGPRRAPRSGVSDPLSDRATAFLIRRTLCPQQLDKGRNTPTPTIDLLPPLTSRNDVDLQLYALIAIILRESVQNWYTKITSDETFVAEIVQIIAHCTRALEQRLRKVDLESLLFDEIPDLVDKHVNTYRAAHDSVAQPPLQANPHEIYHSLCPLPALSPIPRPESPSTIDEQAQNEAAYRQLLVHGVLAILLPTEDLENDCLVALVGQLFSELIIGDIVANRLSEPWLIWEGLIILTRVIRERTNAAPKGPPTQSSSDAAPPSERRGLSVQRLFWSFMQWCFVATSFIRLLVTTLASSRSLPPRTRHMSSHSEDMTRQKAEGEAIKATNPLETCPGLIRVPVLAFRIFPAVSNLIEMGVRMPWLCGAMSILHWIAMTGPGRIAHVNGALDRILSHSLIHARILDPANLPPLLRGARAALFPNNMPGKPSLTAPSSAAELAALRRRCATALWGLVPKPLGRLYFGSGSGSGGGGSSASRSSWWAPCSSAASSTNSDGRREGGLAEKVGSAGASAGRASSPRGTWAAPAADRGGLAGSSDEGEEDGRILSEIEAGIVDVFGDKYCNKHLLYGILELVLVRLMPELAEKGIGELWEERLS</sequence>
<name>A0AAJ0FJW4_9PEZI</name>
<evidence type="ECO:0000256" key="3">
    <source>
        <dbReference type="SAM" id="MobiDB-lite"/>
    </source>
</evidence>
<evidence type="ECO:0000256" key="2">
    <source>
        <dbReference type="ARBA" id="ARBA00022490"/>
    </source>
</evidence>
<dbReference type="SMART" id="SM00313">
    <property type="entry name" value="PXA"/>
    <property type="match status" value="1"/>
</dbReference>
<proteinExistence type="predicted"/>
<dbReference type="Pfam" id="PF02194">
    <property type="entry name" value="PXA"/>
    <property type="match status" value="1"/>
</dbReference>
<gene>
    <name evidence="5" type="ORF">QBC33DRAFT_495183</name>
</gene>
<feature type="region of interest" description="Disordered" evidence="3">
    <location>
        <begin position="1"/>
        <end position="64"/>
    </location>
</feature>
<evidence type="ECO:0000313" key="5">
    <source>
        <dbReference type="EMBL" id="KAK1765778.1"/>
    </source>
</evidence>
<dbReference type="GO" id="GO:0035091">
    <property type="term" value="F:phosphatidylinositol binding"/>
    <property type="evidence" value="ECO:0007669"/>
    <property type="project" value="TreeGrafter"/>
</dbReference>
<evidence type="ECO:0000259" key="4">
    <source>
        <dbReference type="PROSITE" id="PS51207"/>
    </source>
</evidence>
<feature type="compositionally biased region" description="Low complexity" evidence="3">
    <location>
        <begin position="557"/>
        <end position="571"/>
    </location>
</feature>
<dbReference type="InterPro" id="IPR003114">
    <property type="entry name" value="Phox_assoc"/>
</dbReference>
<dbReference type="GO" id="GO:0005769">
    <property type="term" value="C:early endosome"/>
    <property type="evidence" value="ECO:0007669"/>
    <property type="project" value="TreeGrafter"/>
</dbReference>
<keyword evidence="6" id="KW-1185">Reference proteome</keyword>
<dbReference type="PROSITE" id="PS51207">
    <property type="entry name" value="PXA"/>
    <property type="match status" value="1"/>
</dbReference>
<keyword evidence="2" id="KW-0963">Cytoplasm</keyword>
<dbReference type="GO" id="GO:0045022">
    <property type="term" value="P:early endosome to late endosome transport"/>
    <property type="evidence" value="ECO:0007669"/>
    <property type="project" value="TreeGrafter"/>
</dbReference>
<evidence type="ECO:0000313" key="6">
    <source>
        <dbReference type="Proteomes" id="UP001244011"/>
    </source>
</evidence>
<feature type="region of interest" description="Disordered" evidence="3">
    <location>
        <begin position="295"/>
        <end position="314"/>
    </location>
</feature>
<dbReference type="InterPro" id="IPR051837">
    <property type="entry name" value="SortingNexin/PXDomain-PKLike"/>
</dbReference>
<dbReference type="PANTHER" id="PTHR22999:SF23">
    <property type="entry name" value="SORTING NEXIN-16"/>
    <property type="match status" value="1"/>
</dbReference>
<feature type="region of interest" description="Disordered" evidence="3">
    <location>
        <begin position="540"/>
        <end position="592"/>
    </location>
</feature>
<comment type="caution">
    <text evidence="5">The sequence shown here is derived from an EMBL/GenBank/DDBJ whole genome shotgun (WGS) entry which is preliminary data.</text>
</comment>
<comment type="subcellular location">
    <subcellularLocation>
        <location evidence="1">Cytoplasm</location>
    </subcellularLocation>
</comment>
<evidence type="ECO:0000256" key="1">
    <source>
        <dbReference type="ARBA" id="ARBA00004496"/>
    </source>
</evidence>
<dbReference type="Proteomes" id="UP001244011">
    <property type="component" value="Unassembled WGS sequence"/>
</dbReference>
<dbReference type="GeneID" id="85308725"/>
<dbReference type="RefSeq" id="XP_060281991.1">
    <property type="nucleotide sequence ID" value="XM_060425538.1"/>
</dbReference>
<feature type="domain" description="PXA" evidence="4">
    <location>
        <begin position="103"/>
        <end position="290"/>
    </location>
</feature>
<dbReference type="PANTHER" id="PTHR22999">
    <property type="entry name" value="PX SERINE/THREONINE KINASE PXK"/>
    <property type="match status" value="1"/>
</dbReference>